<feature type="domain" description="Glycosyl hydrolase family 13 catalytic" evidence="3">
    <location>
        <begin position="10"/>
        <end position="419"/>
    </location>
</feature>
<dbReference type="PANTHER" id="PTHR10357">
    <property type="entry name" value="ALPHA-AMYLASE FAMILY MEMBER"/>
    <property type="match status" value="1"/>
</dbReference>
<dbReference type="GO" id="GO:0004558">
    <property type="term" value="F:alpha-1,4-glucosidase activity"/>
    <property type="evidence" value="ECO:0007669"/>
    <property type="project" value="UniProtKB-EC"/>
</dbReference>
<dbReference type="CDD" id="cd11333">
    <property type="entry name" value="AmyAc_SI_OligoGlu_DGase"/>
    <property type="match status" value="1"/>
</dbReference>
<dbReference type="Gene3D" id="3.90.400.10">
    <property type="entry name" value="Oligo-1,6-glucosidase, Domain 2"/>
    <property type="match status" value="1"/>
</dbReference>
<dbReference type="SUPFAM" id="SSF51445">
    <property type="entry name" value="(Trans)glycosidases"/>
    <property type="match status" value="1"/>
</dbReference>
<keyword evidence="5" id="KW-1185">Reference proteome</keyword>
<dbReference type="Proteomes" id="UP001519292">
    <property type="component" value="Unassembled WGS sequence"/>
</dbReference>
<sequence length="555" mass="64343">MNLKKEIFYQIYPSSFKDSNDDGIGDLNGISEKIPYLKKLGVTTIWLSPIYKSPMKDNGYDISDYYQVDPRFGTMEDLDRLISKIHKNGMKLIMDLVINHTSDQHIWFKKALDDPTSKYHNYYIFKKGSNGNPPNNWRSNFGYGSAWKYIGNNEYYLHVFSEHQPDLNWENPDLRSDIYSMINWWLDKGIDGFRIDAITFLKKDQDFSSLEPDGKDGLAKVKKKSENRPGIEKFLNELNQKCFKDRDIVTVGEASGIKYQDLGKYIGQDGVFSMVFDFHYADIDVESGSEWYKRTNWKPQELRELIDKSQLSIQAVKNGWPANFLENHDQPRSVTKYIKDPKYRNSTGAKALALMYFFLRGCPFIYQGEELGTQNFERSNINEFNDVSSISNYKRMLDLGYSPDQALYYVNLRSRDNGRTPFKWDSTVNSGFNTGAKPWLEFNNNLNNQSAAQEIEDQNSVFNFYRKMIEIRNKPEYEKELIYGEYAPIKDLPSNVIGYQRGNNFKVLVNLSTADVTIPVKNCSVILSNYKASNFANNNELQPYEAVLLEEINNG</sequence>
<evidence type="ECO:0000259" key="3">
    <source>
        <dbReference type="SMART" id="SM00642"/>
    </source>
</evidence>
<dbReference type="EMBL" id="JAGGLU010000010">
    <property type="protein sequence ID" value="MBP2058475.1"/>
    <property type="molecule type" value="Genomic_DNA"/>
</dbReference>
<comment type="similarity">
    <text evidence="1">Belongs to the glycosyl hydrolase 13 family.</text>
</comment>
<protein>
    <submittedName>
        <fullName evidence="4">Alpha-glucosidase</fullName>
        <ecNumber evidence="4">3.2.1.20</ecNumber>
    </submittedName>
</protein>
<dbReference type="InterPro" id="IPR006047">
    <property type="entry name" value="GH13_cat_dom"/>
</dbReference>
<keyword evidence="4" id="KW-0378">Hydrolase</keyword>
<evidence type="ECO:0000256" key="1">
    <source>
        <dbReference type="ARBA" id="ARBA00008061"/>
    </source>
</evidence>
<reference evidence="4 5" key="1">
    <citation type="submission" date="2021-03" db="EMBL/GenBank/DDBJ databases">
        <title>Genomic Encyclopedia of Type Strains, Phase IV (KMG-IV): sequencing the most valuable type-strain genomes for metagenomic binning, comparative biology and taxonomic classification.</title>
        <authorList>
            <person name="Goeker M."/>
        </authorList>
    </citation>
    <scope>NUCLEOTIDE SEQUENCE [LARGE SCALE GENOMIC DNA]</scope>
    <source>
        <strain evidence="4 5">DSM 101872</strain>
    </source>
</reference>
<dbReference type="Gene3D" id="3.20.20.80">
    <property type="entry name" value="Glycosidases"/>
    <property type="match status" value="1"/>
</dbReference>
<dbReference type="EC" id="3.2.1.20" evidence="4"/>
<dbReference type="InterPro" id="IPR045857">
    <property type="entry name" value="O16G_dom_2"/>
</dbReference>
<dbReference type="SMART" id="SM00642">
    <property type="entry name" value="Aamy"/>
    <property type="match status" value="1"/>
</dbReference>
<accession>A0ABS4MFL2</accession>
<gene>
    <name evidence="4" type="ORF">J2Z60_001660</name>
</gene>
<dbReference type="Pfam" id="PF00128">
    <property type="entry name" value="Alpha-amylase"/>
    <property type="match status" value="1"/>
</dbReference>
<organism evidence="4 5">
    <name type="scientific">Lactobacillus colini</name>
    <dbReference type="NCBI Taxonomy" id="1819254"/>
    <lineage>
        <taxon>Bacteria</taxon>
        <taxon>Bacillati</taxon>
        <taxon>Bacillota</taxon>
        <taxon>Bacilli</taxon>
        <taxon>Lactobacillales</taxon>
        <taxon>Lactobacillaceae</taxon>
        <taxon>Lactobacillus</taxon>
    </lineage>
</organism>
<comment type="caution">
    <text evidence="4">The sequence shown here is derived from an EMBL/GenBank/DDBJ whole genome shotgun (WGS) entry which is preliminary data.</text>
</comment>
<dbReference type="RefSeq" id="WP_209687208.1">
    <property type="nucleotide sequence ID" value="NZ_JAGGLU010000010.1"/>
</dbReference>
<evidence type="ECO:0000256" key="2">
    <source>
        <dbReference type="ARBA" id="ARBA00023295"/>
    </source>
</evidence>
<proteinExistence type="inferred from homology"/>
<name>A0ABS4MFL2_9LACO</name>
<dbReference type="InterPro" id="IPR017853">
    <property type="entry name" value="GH"/>
</dbReference>
<evidence type="ECO:0000313" key="5">
    <source>
        <dbReference type="Proteomes" id="UP001519292"/>
    </source>
</evidence>
<evidence type="ECO:0000313" key="4">
    <source>
        <dbReference type="EMBL" id="MBP2058475.1"/>
    </source>
</evidence>
<keyword evidence="2 4" id="KW-0326">Glycosidase</keyword>
<dbReference type="PANTHER" id="PTHR10357:SF179">
    <property type="entry name" value="NEUTRAL AND BASIC AMINO ACID TRANSPORT PROTEIN RBAT"/>
    <property type="match status" value="1"/>
</dbReference>